<keyword evidence="3" id="KW-0418">Kinase</keyword>
<dbReference type="InterPro" id="IPR000488">
    <property type="entry name" value="Death_dom"/>
</dbReference>
<accession>A6IBT7</accession>
<dbReference type="EMBL" id="CH473957">
    <property type="protein sequence ID" value="EDL91555.1"/>
    <property type="molecule type" value="Genomic_DNA"/>
</dbReference>
<keyword evidence="3" id="KW-0675">Receptor</keyword>
<dbReference type="CDD" id="cd08795">
    <property type="entry name" value="Death_IRAK2"/>
    <property type="match status" value="1"/>
</dbReference>
<dbReference type="InterPro" id="IPR042151">
    <property type="entry name" value="Death_IRAK2"/>
</dbReference>
<organism evidence="3 4">
    <name type="scientific">Rattus norvegicus</name>
    <name type="common">Rat</name>
    <dbReference type="NCBI Taxonomy" id="10116"/>
    <lineage>
        <taxon>Eukaryota</taxon>
        <taxon>Metazoa</taxon>
        <taxon>Chordata</taxon>
        <taxon>Craniata</taxon>
        <taxon>Vertebrata</taxon>
        <taxon>Euteleostomi</taxon>
        <taxon>Mammalia</taxon>
        <taxon>Eutheria</taxon>
        <taxon>Euarchontoglires</taxon>
        <taxon>Glires</taxon>
        <taxon>Rodentia</taxon>
        <taxon>Myomorpha</taxon>
        <taxon>Muroidea</taxon>
        <taxon>Muridae</taxon>
        <taxon>Murinae</taxon>
        <taxon>Rattus</taxon>
    </lineage>
</organism>
<feature type="domain" description="Death" evidence="2">
    <location>
        <begin position="14"/>
        <end position="93"/>
    </location>
</feature>
<gene>
    <name evidence="3 5" type="primary">Irak2</name>
    <name evidence="3" type="ORF">rCG_56046</name>
</gene>
<dbReference type="AlphaFoldDB" id="A6IBT7"/>
<protein>
    <submittedName>
        <fullName evidence="3">Interleukin-1 receptor-associated kinase 2, isoform CRA_b</fullName>
    </submittedName>
</protein>
<dbReference type="Gene3D" id="1.10.533.10">
    <property type="entry name" value="Death Domain, Fas"/>
    <property type="match status" value="1"/>
</dbReference>
<evidence type="ECO:0000256" key="1">
    <source>
        <dbReference type="SAM" id="MobiDB-lite"/>
    </source>
</evidence>
<dbReference type="Pfam" id="PF00531">
    <property type="entry name" value="Death"/>
    <property type="match status" value="1"/>
</dbReference>
<keyword evidence="3" id="KW-0808">Transferase</keyword>
<evidence type="ECO:0000313" key="3">
    <source>
        <dbReference type="EMBL" id="EDL91555.1"/>
    </source>
</evidence>
<feature type="region of interest" description="Disordered" evidence="1">
    <location>
        <begin position="111"/>
        <end position="135"/>
    </location>
</feature>
<evidence type="ECO:0000259" key="2">
    <source>
        <dbReference type="Pfam" id="PF00531"/>
    </source>
</evidence>
<reference evidence="4" key="1">
    <citation type="submission" date="2005-09" db="EMBL/GenBank/DDBJ databases">
        <authorList>
            <person name="Mural R.J."/>
            <person name="Li P.W."/>
            <person name="Adams M.D."/>
            <person name="Amanatides P.G."/>
            <person name="Baden-Tillson H."/>
            <person name="Barnstead M."/>
            <person name="Chin S.H."/>
            <person name="Dew I."/>
            <person name="Evans C.A."/>
            <person name="Ferriera S."/>
            <person name="Flanigan M."/>
            <person name="Fosler C."/>
            <person name="Glodek A."/>
            <person name="Gu Z."/>
            <person name="Holt R.A."/>
            <person name="Jennings D."/>
            <person name="Kraft C.L."/>
            <person name="Lu F."/>
            <person name="Nguyen T."/>
            <person name="Nusskern D.R."/>
            <person name="Pfannkoch C.M."/>
            <person name="Sitter C."/>
            <person name="Sutton G.G."/>
            <person name="Venter J.C."/>
            <person name="Wang Z."/>
            <person name="Woodage T."/>
            <person name="Zheng X.H."/>
            <person name="Zhong F."/>
        </authorList>
    </citation>
    <scope>NUCLEOTIDE SEQUENCE [LARGE SCALE GENOMIC DNA]</scope>
    <source>
        <strain>BN</strain>
        <strain evidence="4">Sprague-Dawley</strain>
    </source>
</reference>
<dbReference type="SUPFAM" id="SSF47986">
    <property type="entry name" value="DEATH domain"/>
    <property type="match status" value="1"/>
</dbReference>
<dbReference type="InterPro" id="IPR011029">
    <property type="entry name" value="DEATH-like_dom_sf"/>
</dbReference>
<dbReference type="FunFam" id="1.10.533.10:FF:000030">
    <property type="entry name" value="Interleukin-1 receptor-associated kinase-like 2"/>
    <property type="match status" value="1"/>
</dbReference>
<name>A6IBT7_RAT</name>
<proteinExistence type="predicted"/>
<evidence type="ECO:0000313" key="4">
    <source>
        <dbReference type="Proteomes" id="UP000234681"/>
    </source>
</evidence>
<sequence>MACYIYQLPSWVLDDLCRNIDTLSEWDWMQFASYVITDLTQLRKIKSMERVQGVSITRELLWWWSMRQATVQQLVDLLCHLELYRAAQIVLSWKPAPDSLSPLSAFPEAVKPGPVATSGRNLKDDQKKGQPVKPCSFLSSGAPLLLQKYKNKRV</sequence>
<evidence type="ECO:0000313" key="5">
    <source>
        <dbReference type="RGD" id="1309584"/>
    </source>
</evidence>
<dbReference type="GO" id="GO:0007165">
    <property type="term" value="P:signal transduction"/>
    <property type="evidence" value="ECO:0007669"/>
    <property type="project" value="InterPro"/>
</dbReference>
<dbReference type="Proteomes" id="UP000234681">
    <property type="component" value="Chromosome 4"/>
</dbReference>
<dbReference type="RGD" id="1309584">
    <property type="gene designation" value="Irak2"/>
</dbReference>
<dbReference type="GO" id="GO:0016301">
    <property type="term" value="F:kinase activity"/>
    <property type="evidence" value="ECO:0007669"/>
    <property type="project" value="UniProtKB-KW"/>
</dbReference>